<dbReference type="WBParaSite" id="maker-uti_cns_0012918-snap-gene-0.1-mRNA-1">
    <property type="protein sequence ID" value="maker-uti_cns_0012918-snap-gene-0.1-mRNA-1"/>
    <property type="gene ID" value="maker-uti_cns_0012918-snap-gene-0.1"/>
</dbReference>
<reference evidence="2" key="1">
    <citation type="submission" date="2016-11" db="UniProtKB">
        <authorList>
            <consortium name="WormBaseParasite"/>
        </authorList>
    </citation>
    <scope>IDENTIFICATION</scope>
</reference>
<sequence length="94" mass="10060">MSIWLLNRTTARDRRFLSAVTTARRWWRRSSTGLIDVADLVVGYVDAASVAAVATCRCPSPSPAPTPWPPPARPTATTITMFSASATARLAAAT</sequence>
<evidence type="ECO:0000313" key="2">
    <source>
        <dbReference type="WBParaSite" id="maker-uti_cns_0012918-snap-gene-0.1-mRNA-1"/>
    </source>
</evidence>
<name>A0A1I8IIC1_9PLAT</name>
<protein>
    <submittedName>
        <fullName evidence="2">Uncharacterized protein</fullName>
    </submittedName>
</protein>
<evidence type="ECO:0000313" key="1">
    <source>
        <dbReference type="Proteomes" id="UP000095280"/>
    </source>
</evidence>
<accession>A0A1I8IIC1</accession>
<dbReference type="AlphaFoldDB" id="A0A1I8IIC1"/>
<organism evidence="1 2">
    <name type="scientific">Macrostomum lignano</name>
    <dbReference type="NCBI Taxonomy" id="282301"/>
    <lineage>
        <taxon>Eukaryota</taxon>
        <taxon>Metazoa</taxon>
        <taxon>Spiralia</taxon>
        <taxon>Lophotrochozoa</taxon>
        <taxon>Platyhelminthes</taxon>
        <taxon>Rhabditophora</taxon>
        <taxon>Macrostomorpha</taxon>
        <taxon>Macrostomida</taxon>
        <taxon>Macrostomidae</taxon>
        <taxon>Macrostomum</taxon>
    </lineage>
</organism>
<proteinExistence type="predicted"/>
<keyword evidence="1" id="KW-1185">Reference proteome</keyword>
<dbReference type="Proteomes" id="UP000095280">
    <property type="component" value="Unplaced"/>
</dbReference>